<name>A0A1Z4VPC5_9GAMM</name>
<feature type="region of interest" description="G1" evidence="8">
    <location>
        <begin position="25"/>
        <end position="32"/>
    </location>
</feature>
<dbReference type="KEGG" id="ttc:FOKN1_1070"/>
<keyword evidence="5 7" id="KW-0694">RNA-binding</keyword>
<keyword evidence="7" id="KW-1003">Cell membrane</keyword>
<dbReference type="InterPro" id="IPR005662">
    <property type="entry name" value="GTPase_Era-like"/>
</dbReference>
<dbReference type="Pfam" id="PF01926">
    <property type="entry name" value="MMR_HSR1"/>
    <property type="match status" value="1"/>
</dbReference>
<dbReference type="GO" id="GO:0070181">
    <property type="term" value="F:small ribosomal subunit rRNA binding"/>
    <property type="evidence" value="ECO:0007669"/>
    <property type="project" value="UniProtKB-UniRule"/>
</dbReference>
<dbReference type="GO" id="GO:0000028">
    <property type="term" value="P:ribosomal small subunit assembly"/>
    <property type="evidence" value="ECO:0007669"/>
    <property type="project" value="TreeGrafter"/>
</dbReference>
<evidence type="ECO:0000313" key="13">
    <source>
        <dbReference type="Proteomes" id="UP000218765"/>
    </source>
</evidence>
<dbReference type="AlphaFoldDB" id="A0A1Z4VPC5"/>
<dbReference type="NCBIfam" id="TIGR00436">
    <property type="entry name" value="era"/>
    <property type="match status" value="1"/>
</dbReference>
<sequence>MHDEGAAGMNTDSGDFRCGLVALVGRPNVGKSTLLNRILGQKISITSDKPQTTRHRILGIKTTSQAQVVYIDTPGLHRGGKRALNRALNRAASDAIADVDLAVFLIEAGRWTDEDELVLRRLRQAGVPILLAVNKIDRVADRAQLLPELQTLAGRHDFAEILPLSAARGENLERLEQCVIARLPAGPPYFPEEQITDRSERFLAAELIREKLFRRLGQELPYGLTVQIEQFKDDDGLLRIHGLVWVERDSQKAIVIGKGGAMLKQIGREARLDMERLFGSKVFLQLWVKVKGGWADDERALRSLGIDE</sequence>
<feature type="binding site" evidence="7">
    <location>
        <begin position="25"/>
        <end position="32"/>
    </location>
    <ligand>
        <name>GTP</name>
        <dbReference type="ChEBI" id="CHEBI:37565"/>
    </ligand>
</feature>
<keyword evidence="7" id="KW-0699">rRNA-binding</keyword>
<keyword evidence="6 7" id="KW-0342">GTP-binding</keyword>
<evidence type="ECO:0000259" key="10">
    <source>
        <dbReference type="PROSITE" id="PS50823"/>
    </source>
</evidence>
<organism evidence="12 13">
    <name type="scientific">Thiohalobacter thiocyanaticus</name>
    <dbReference type="NCBI Taxonomy" id="585455"/>
    <lineage>
        <taxon>Bacteria</taxon>
        <taxon>Pseudomonadati</taxon>
        <taxon>Pseudomonadota</taxon>
        <taxon>Gammaproteobacteria</taxon>
        <taxon>Thiohalobacterales</taxon>
        <taxon>Thiohalobacteraceae</taxon>
        <taxon>Thiohalobacter</taxon>
    </lineage>
</organism>
<dbReference type="InterPro" id="IPR003593">
    <property type="entry name" value="AAA+_ATPase"/>
</dbReference>
<dbReference type="GO" id="GO:0005886">
    <property type="term" value="C:plasma membrane"/>
    <property type="evidence" value="ECO:0007669"/>
    <property type="project" value="UniProtKB-SubCell"/>
</dbReference>
<dbReference type="InterPro" id="IPR004044">
    <property type="entry name" value="KH_dom_type_2"/>
</dbReference>
<dbReference type="GO" id="GO:0003924">
    <property type="term" value="F:GTPase activity"/>
    <property type="evidence" value="ECO:0007669"/>
    <property type="project" value="UniProtKB-UniRule"/>
</dbReference>
<evidence type="ECO:0000256" key="7">
    <source>
        <dbReference type="HAMAP-Rule" id="MF_00367"/>
    </source>
</evidence>
<accession>A0A1Z4VPC5</accession>
<keyword evidence="7" id="KW-0472">Membrane</keyword>
<feature type="binding site" evidence="7">
    <location>
        <begin position="72"/>
        <end position="76"/>
    </location>
    <ligand>
        <name>GTP</name>
        <dbReference type="ChEBI" id="CHEBI:37565"/>
    </ligand>
</feature>
<evidence type="ECO:0000256" key="4">
    <source>
        <dbReference type="ARBA" id="ARBA00022741"/>
    </source>
</evidence>
<feature type="region of interest" description="G2" evidence="8">
    <location>
        <begin position="51"/>
        <end position="55"/>
    </location>
</feature>
<dbReference type="CDD" id="cd22534">
    <property type="entry name" value="KH-II_Era"/>
    <property type="match status" value="1"/>
</dbReference>
<dbReference type="PANTHER" id="PTHR42698">
    <property type="entry name" value="GTPASE ERA"/>
    <property type="match status" value="1"/>
</dbReference>
<dbReference type="InterPro" id="IPR027417">
    <property type="entry name" value="P-loop_NTPase"/>
</dbReference>
<proteinExistence type="inferred from homology"/>
<evidence type="ECO:0000256" key="3">
    <source>
        <dbReference type="ARBA" id="ARBA00022517"/>
    </source>
</evidence>
<comment type="function">
    <text evidence="7">An essential GTPase that binds both GDP and GTP, with rapid nucleotide exchange. Plays a role in 16S rRNA processing and 30S ribosomal subunit biogenesis and possibly also in cell cycle regulation and energy metabolism.</text>
</comment>
<dbReference type="FunFam" id="3.30.300.20:FF:000003">
    <property type="entry name" value="GTPase Era"/>
    <property type="match status" value="1"/>
</dbReference>
<evidence type="ECO:0000256" key="2">
    <source>
        <dbReference type="ARBA" id="ARBA00020484"/>
    </source>
</evidence>
<dbReference type="PRINTS" id="PR00326">
    <property type="entry name" value="GTP1OBG"/>
</dbReference>
<feature type="binding site" evidence="7">
    <location>
        <begin position="134"/>
        <end position="137"/>
    </location>
    <ligand>
        <name>GTP</name>
        <dbReference type="ChEBI" id="CHEBI:37565"/>
    </ligand>
</feature>
<dbReference type="Gene3D" id="3.40.50.300">
    <property type="entry name" value="P-loop containing nucleotide triphosphate hydrolases"/>
    <property type="match status" value="1"/>
</dbReference>
<feature type="region of interest" description="G5" evidence="8">
    <location>
        <begin position="164"/>
        <end position="166"/>
    </location>
</feature>
<dbReference type="SUPFAM" id="SSF54814">
    <property type="entry name" value="Prokaryotic type KH domain (KH-domain type II)"/>
    <property type="match status" value="1"/>
</dbReference>
<evidence type="ECO:0000256" key="6">
    <source>
        <dbReference type="ARBA" id="ARBA00023134"/>
    </source>
</evidence>
<dbReference type="GO" id="GO:0043024">
    <property type="term" value="F:ribosomal small subunit binding"/>
    <property type="evidence" value="ECO:0007669"/>
    <property type="project" value="TreeGrafter"/>
</dbReference>
<dbReference type="GO" id="GO:0005525">
    <property type="term" value="F:GTP binding"/>
    <property type="evidence" value="ECO:0007669"/>
    <property type="project" value="UniProtKB-UniRule"/>
</dbReference>
<feature type="domain" description="Era-type G" evidence="11">
    <location>
        <begin position="17"/>
        <end position="185"/>
    </location>
</feature>
<dbReference type="InterPro" id="IPR009019">
    <property type="entry name" value="KH_sf_prok-type"/>
</dbReference>
<dbReference type="InterPro" id="IPR005225">
    <property type="entry name" value="Small_GTP-bd"/>
</dbReference>
<dbReference type="SMART" id="SM00382">
    <property type="entry name" value="AAA"/>
    <property type="match status" value="1"/>
</dbReference>
<keyword evidence="7" id="KW-0963">Cytoplasm</keyword>
<comment type="subcellular location">
    <subcellularLocation>
        <location evidence="7">Cytoplasm</location>
    </subcellularLocation>
    <subcellularLocation>
        <location evidence="7">Cell membrane</location>
        <topology evidence="7">Peripheral membrane protein</topology>
    </subcellularLocation>
</comment>
<evidence type="ECO:0000256" key="1">
    <source>
        <dbReference type="ARBA" id="ARBA00007921"/>
    </source>
</evidence>
<dbReference type="Gene3D" id="3.30.300.20">
    <property type="match status" value="1"/>
</dbReference>
<comment type="similarity">
    <text evidence="1 7 8 9">Belongs to the TRAFAC class TrmE-Era-EngA-EngB-Septin-like GTPase superfamily. Era GTPase family.</text>
</comment>
<dbReference type="Proteomes" id="UP000218765">
    <property type="component" value="Chromosome"/>
</dbReference>
<keyword evidence="13" id="KW-1185">Reference proteome</keyword>
<dbReference type="PROSITE" id="PS51713">
    <property type="entry name" value="G_ERA"/>
    <property type="match status" value="1"/>
</dbReference>
<evidence type="ECO:0000259" key="11">
    <source>
        <dbReference type="PROSITE" id="PS51713"/>
    </source>
</evidence>
<dbReference type="FunFam" id="3.40.50.300:FF:000094">
    <property type="entry name" value="GTPase Era"/>
    <property type="match status" value="1"/>
</dbReference>
<gene>
    <name evidence="7" type="primary">era</name>
    <name evidence="12" type="ORF">FOKN1_1070</name>
</gene>
<dbReference type="GO" id="GO:0005829">
    <property type="term" value="C:cytosol"/>
    <property type="evidence" value="ECO:0007669"/>
    <property type="project" value="TreeGrafter"/>
</dbReference>
<dbReference type="InterPro" id="IPR015946">
    <property type="entry name" value="KH_dom-like_a/b"/>
</dbReference>
<evidence type="ECO:0000256" key="8">
    <source>
        <dbReference type="PROSITE-ProRule" id="PRU01050"/>
    </source>
</evidence>
<dbReference type="Pfam" id="PF07650">
    <property type="entry name" value="KH_2"/>
    <property type="match status" value="1"/>
</dbReference>
<dbReference type="InterPro" id="IPR030388">
    <property type="entry name" value="G_ERA_dom"/>
</dbReference>
<dbReference type="PANTHER" id="PTHR42698:SF1">
    <property type="entry name" value="GTPASE ERA, MITOCHONDRIAL"/>
    <property type="match status" value="1"/>
</dbReference>
<comment type="subunit">
    <text evidence="7">Monomer.</text>
</comment>
<reference evidence="12 13" key="1">
    <citation type="submission" date="2017-05" db="EMBL/GenBank/DDBJ databases">
        <title>Thiocyanate degradation by Thiohalobacter thiocyanaticus FOKN1.</title>
        <authorList>
            <person name="Oshiki M."/>
            <person name="Fukushima T."/>
            <person name="Kawano S."/>
            <person name="Nakagawa J."/>
        </authorList>
    </citation>
    <scope>NUCLEOTIDE SEQUENCE [LARGE SCALE GENOMIC DNA]</scope>
    <source>
        <strain evidence="12 13">FOKN1</strain>
    </source>
</reference>
<dbReference type="CDD" id="cd04163">
    <property type="entry name" value="Era"/>
    <property type="match status" value="1"/>
</dbReference>
<evidence type="ECO:0000313" key="12">
    <source>
        <dbReference type="EMBL" id="BAZ93470.1"/>
    </source>
</evidence>
<dbReference type="NCBIfam" id="NF000908">
    <property type="entry name" value="PRK00089.1"/>
    <property type="match status" value="1"/>
</dbReference>
<evidence type="ECO:0000256" key="9">
    <source>
        <dbReference type="RuleBase" id="RU003761"/>
    </source>
</evidence>
<dbReference type="SUPFAM" id="SSF52540">
    <property type="entry name" value="P-loop containing nucleoside triphosphate hydrolases"/>
    <property type="match status" value="1"/>
</dbReference>
<dbReference type="EMBL" id="AP018052">
    <property type="protein sequence ID" value="BAZ93470.1"/>
    <property type="molecule type" value="Genomic_DNA"/>
</dbReference>
<dbReference type="InterPro" id="IPR006073">
    <property type="entry name" value="GTP-bd"/>
</dbReference>
<dbReference type="PROSITE" id="PS50823">
    <property type="entry name" value="KH_TYPE_2"/>
    <property type="match status" value="1"/>
</dbReference>
<protein>
    <recommendedName>
        <fullName evidence="2 7">GTPase Era</fullName>
    </recommendedName>
</protein>
<dbReference type="NCBIfam" id="TIGR00231">
    <property type="entry name" value="small_GTP"/>
    <property type="match status" value="1"/>
</dbReference>
<feature type="domain" description="KH type-2" evidence="10">
    <location>
        <begin position="208"/>
        <end position="292"/>
    </location>
</feature>
<evidence type="ECO:0000256" key="5">
    <source>
        <dbReference type="ARBA" id="ARBA00022884"/>
    </source>
</evidence>
<keyword evidence="4 7" id="KW-0547">Nucleotide-binding</keyword>
<feature type="region of interest" description="G3" evidence="8">
    <location>
        <begin position="72"/>
        <end position="75"/>
    </location>
</feature>
<keyword evidence="3 7" id="KW-0690">Ribosome biogenesis</keyword>
<feature type="region of interest" description="G4" evidence="8">
    <location>
        <begin position="134"/>
        <end position="137"/>
    </location>
</feature>
<dbReference type="HAMAP" id="MF_00367">
    <property type="entry name" value="GTPase_Era"/>
    <property type="match status" value="1"/>
</dbReference>